<evidence type="ECO:0000259" key="9">
    <source>
        <dbReference type="Pfam" id="PF03372"/>
    </source>
</evidence>
<comment type="cofactor">
    <cofactor evidence="1">
        <name>Mn(2+)</name>
        <dbReference type="ChEBI" id="CHEBI:29035"/>
    </cofactor>
</comment>
<dbReference type="EMBL" id="JAATEO010000064">
    <property type="protein sequence ID" value="NJP35851.1"/>
    <property type="molecule type" value="Genomic_DNA"/>
</dbReference>
<proteinExistence type="predicted"/>
<dbReference type="SUPFAM" id="SSF56219">
    <property type="entry name" value="DNase I-like"/>
    <property type="match status" value="1"/>
</dbReference>
<evidence type="ECO:0000256" key="7">
    <source>
        <dbReference type="ARBA" id="ARBA00022842"/>
    </source>
</evidence>
<evidence type="ECO:0000256" key="1">
    <source>
        <dbReference type="ARBA" id="ARBA00001936"/>
    </source>
</evidence>
<name>A0ABX0ZHQ4_9ACTN</name>
<evidence type="ECO:0000313" key="10">
    <source>
        <dbReference type="EMBL" id="NJP35851.1"/>
    </source>
</evidence>
<gene>
    <name evidence="10" type="ORF">HCJ94_28825</name>
</gene>
<evidence type="ECO:0000256" key="6">
    <source>
        <dbReference type="ARBA" id="ARBA00022801"/>
    </source>
</evidence>
<keyword evidence="4" id="KW-0479">Metal-binding</keyword>
<evidence type="ECO:0000256" key="2">
    <source>
        <dbReference type="ARBA" id="ARBA00001946"/>
    </source>
</evidence>
<dbReference type="RefSeq" id="WP_168004157.1">
    <property type="nucleotide sequence ID" value="NZ_JAATEO010000064.1"/>
</dbReference>
<evidence type="ECO:0000256" key="8">
    <source>
        <dbReference type="ARBA" id="ARBA00023204"/>
    </source>
</evidence>
<dbReference type="InterPro" id="IPR051547">
    <property type="entry name" value="TDP2-like"/>
</dbReference>
<evidence type="ECO:0000256" key="3">
    <source>
        <dbReference type="ARBA" id="ARBA00022722"/>
    </source>
</evidence>
<dbReference type="Pfam" id="PF03372">
    <property type="entry name" value="Exo_endo_phos"/>
    <property type="match status" value="1"/>
</dbReference>
<keyword evidence="7" id="KW-0460">Magnesium</keyword>
<keyword evidence="6" id="KW-0378">Hydrolase</keyword>
<comment type="caution">
    <text evidence="10">The sequence shown here is derived from an EMBL/GenBank/DDBJ whole genome shotgun (WGS) entry which is preliminary data.</text>
</comment>
<organism evidence="10 11">
    <name type="scientific">Micromonospora thermarum</name>
    <dbReference type="NCBI Taxonomy" id="2720024"/>
    <lineage>
        <taxon>Bacteria</taxon>
        <taxon>Bacillati</taxon>
        <taxon>Actinomycetota</taxon>
        <taxon>Actinomycetes</taxon>
        <taxon>Micromonosporales</taxon>
        <taxon>Micromonosporaceae</taxon>
        <taxon>Micromonospora</taxon>
    </lineage>
</organism>
<dbReference type="Gene3D" id="3.60.10.10">
    <property type="entry name" value="Endonuclease/exonuclease/phosphatase"/>
    <property type="match status" value="1"/>
</dbReference>
<dbReference type="PANTHER" id="PTHR15822">
    <property type="entry name" value="TRAF AND TNF RECEPTOR-ASSOCIATED PROTEIN"/>
    <property type="match status" value="1"/>
</dbReference>
<keyword evidence="11" id="KW-1185">Reference proteome</keyword>
<reference evidence="10 11" key="1">
    <citation type="submission" date="2020-03" db="EMBL/GenBank/DDBJ databases">
        <title>WGS of actinomycetes isolated from Thailand.</title>
        <authorList>
            <person name="Thawai C."/>
        </authorList>
    </citation>
    <scope>NUCLEOTIDE SEQUENCE [LARGE SCALE GENOMIC DNA]</scope>
    <source>
        <strain evidence="10 11">HSS6-12</strain>
    </source>
</reference>
<evidence type="ECO:0000313" key="11">
    <source>
        <dbReference type="Proteomes" id="UP000783871"/>
    </source>
</evidence>
<dbReference type="PANTHER" id="PTHR15822:SF4">
    <property type="entry name" value="TYROSYL-DNA PHOSPHODIESTERASE 2"/>
    <property type="match status" value="1"/>
</dbReference>
<keyword evidence="3" id="KW-0540">Nuclease</keyword>
<evidence type="ECO:0000256" key="4">
    <source>
        <dbReference type="ARBA" id="ARBA00022723"/>
    </source>
</evidence>
<accession>A0ABX0ZHQ4</accession>
<dbReference type="InterPro" id="IPR005135">
    <property type="entry name" value="Endo/exonuclease/phosphatase"/>
</dbReference>
<dbReference type="Proteomes" id="UP000783871">
    <property type="component" value="Unassembled WGS sequence"/>
</dbReference>
<keyword evidence="8" id="KW-0234">DNA repair</keyword>
<evidence type="ECO:0000256" key="5">
    <source>
        <dbReference type="ARBA" id="ARBA00022763"/>
    </source>
</evidence>
<keyword evidence="5" id="KW-0227">DNA damage</keyword>
<comment type="cofactor">
    <cofactor evidence="2">
        <name>Mg(2+)</name>
        <dbReference type="ChEBI" id="CHEBI:18420"/>
    </cofactor>
</comment>
<dbReference type="InterPro" id="IPR036691">
    <property type="entry name" value="Endo/exonu/phosph_ase_sf"/>
</dbReference>
<protein>
    <recommendedName>
        <fullName evidence="9">Endonuclease/exonuclease/phosphatase domain-containing protein</fullName>
    </recommendedName>
</protein>
<sequence>MGQAGHIVEPGMGGVQRQGEQAVAVRIATFNANNLFSRWSFQAELPRTVANPPLAEIATDAPPEATDVPGGGQPSVVEVVLPDGTRMSGILRTFRGKLVKGKDPKARAWIARRIAALDADVLCLQEVEDQDALDTFHRDDLRPLGVDYRYRVVVEGNDPRRIDVAICSRLPITRISSWRFWPDSTGEPVFGRDLLQAQIAAPDGKPLHVFVNHLKSNFIADEHTLSPDEVLAAREGIARRRSEQATAIAQILRRQRLTRRVVVTGDLNDTPDADTLAALRTANLTEQIHQGTTVAGPNRSGTLVDDKFADLSPTIWTHRHRDKGVTTFALYDQIWTSPDLTVTAAHVMRRTQISGDGSDHDPAYIDLALD</sequence>
<feature type="domain" description="Endonuclease/exonuclease/phosphatase" evidence="9">
    <location>
        <begin position="110"/>
        <end position="360"/>
    </location>
</feature>